<organism evidence="4 5">
    <name type="scientific">Paractinoplanes atraurantiacus</name>
    <dbReference type="NCBI Taxonomy" id="1036182"/>
    <lineage>
        <taxon>Bacteria</taxon>
        <taxon>Bacillati</taxon>
        <taxon>Actinomycetota</taxon>
        <taxon>Actinomycetes</taxon>
        <taxon>Micromonosporales</taxon>
        <taxon>Micromonosporaceae</taxon>
        <taxon>Paractinoplanes</taxon>
    </lineage>
</organism>
<evidence type="ECO:0000256" key="1">
    <source>
        <dbReference type="ARBA" id="ARBA00023125"/>
    </source>
</evidence>
<keyword evidence="1 2" id="KW-0238">DNA-binding</keyword>
<dbReference type="Proteomes" id="UP000219612">
    <property type="component" value="Unassembled WGS sequence"/>
</dbReference>
<dbReference type="InterPro" id="IPR001647">
    <property type="entry name" value="HTH_TetR"/>
</dbReference>
<dbReference type="InterPro" id="IPR009057">
    <property type="entry name" value="Homeodomain-like_sf"/>
</dbReference>
<evidence type="ECO:0000256" key="2">
    <source>
        <dbReference type="PROSITE-ProRule" id="PRU00335"/>
    </source>
</evidence>
<protein>
    <submittedName>
        <fullName evidence="4">Regulatory protein, tetR family</fullName>
    </submittedName>
</protein>
<dbReference type="SUPFAM" id="SSF46689">
    <property type="entry name" value="Homeodomain-like"/>
    <property type="match status" value="1"/>
</dbReference>
<evidence type="ECO:0000259" key="3">
    <source>
        <dbReference type="PROSITE" id="PS50977"/>
    </source>
</evidence>
<dbReference type="PRINTS" id="PR00455">
    <property type="entry name" value="HTHTETR"/>
</dbReference>
<feature type="domain" description="HTH tetR-type" evidence="3">
    <location>
        <begin position="19"/>
        <end position="78"/>
    </location>
</feature>
<name>A0A285KFL9_9ACTN</name>
<gene>
    <name evidence="4" type="ORF">SAMN05421748_13742</name>
</gene>
<proteinExistence type="predicted"/>
<evidence type="ECO:0000313" key="4">
    <source>
        <dbReference type="EMBL" id="SNY70226.1"/>
    </source>
</evidence>
<dbReference type="Gene3D" id="1.10.357.10">
    <property type="entry name" value="Tetracycline Repressor, domain 2"/>
    <property type="match status" value="1"/>
</dbReference>
<dbReference type="Pfam" id="PF00440">
    <property type="entry name" value="TetR_N"/>
    <property type="match status" value="1"/>
</dbReference>
<dbReference type="EMBL" id="OBDY01000037">
    <property type="protein sequence ID" value="SNY70226.1"/>
    <property type="molecule type" value="Genomic_DNA"/>
</dbReference>
<sequence>MSSAAVRKDTVAARRAGGVNHRERIVAAAVQAIEEHGSDPGLAVIADLAGLPRPHVYRHFTGKDELDQAVARQAAKMLGAWIRPSLTVRGTPPEVIDGLVARVLQWAAFHPNLYRFRVRLSPGEAVPQLTRALAAYVRTPPSEHVVAGVIGLVDASVLWWFDHRDEIDQDALSASLSAQVWLLLAAALTTLDPHAPLTPSYPEA</sequence>
<feature type="DNA-binding region" description="H-T-H motif" evidence="2">
    <location>
        <begin position="41"/>
        <end position="60"/>
    </location>
</feature>
<keyword evidence="5" id="KW-1185">Reference proteome</keyword>
<evidence type="ECO:0000313" key="5">
    <source>
        <dbReference type="Proteomes" id="UP000219612"/>
    </source>
</evidence>
<dbReference type="InterPro" id="IPR036271">
    <property type="entry name" value="Tet_transcr_reg_TetR-rel_C_sf"/>
</dbReference>
<dbReference type="OrthoDB" id="4542604at2"/>
<dbReference type="RefSeq" id="WP_097328353.1">
    <property type="nucleotide sequence ID" value="NZ_OBDY01000037.1"/>
</dbReference>
<dbReference type="SUPFAM" id="SSF48498">
    <property type="entry name" value="Tetracyclin repressor-like, C-terminal domain"/>
    <property type="match status" value="1"/>
</dbReference>
<dbReference type="GO" id="GO:0003677">
    <property type="term" value="F:DNA binding"/>
    <property type="evidence" value="ECO:0007669"/>
    <property type="project" value="UniProtKB-UniRule"/>
</dbReference>
<dbReference type="AlphaFoldDB" id="A0A285KFL9"/>
<dbReference type="PROSITE" id="PS50977">
    <property type="entry name" value="HTH_TETR_2"/>
    <property type="match status" value="1"/>
</dbReference>
<reference evidence="4 5" key="1">
    <citation type="submission" date="2017-09" db="EMBL/GenBank/DDBJ databases">
        <authorList>
            <person name="Ehlers B."/>
            <person name="Leendertz F.H."/>
        </authorList>
    </citation>
    <scope>NUCLEOTIDE SEQUENCE [LARGE SCALE GENOMIC DNA]</scope>
    <source>
        <strain evidence="4 5">CGMCC 4.6857</strain>
    </source>
</reference>
<accession>A0A285KFL9</accession>